<dbReference type="GO" id="GO:0033108">
    <property type="term" value="P:mitochondrial respiratory chain complex assembly"/>
    <property type="evidence" value="ECO:0007669"/>
    <property type="project" value="TreeGrafter"/>
</dbReference>
<comment type="catalytic activity">
    <reaction evidence="11">
        <text>A + NADH + H(+) = AH2 + NAD(+)</text>
        <dbReference type="Rhea" id="RHEA:11356"/>
        <dbReference type="ChEBI" id="CHEBI:13193"/>
        <dbReference type="ChEBI" id="CHEBI:15378"/>
        <dbReference type="ChEBI" id="CHEBI:17499"/>
        <dbReference type="ChEBI" id="CHEBI:57540"/>
        <dbReference type="ChEBI" id="CHEBI:57945"/>
    </reaction>
</comment>
<dbReference type="AlphaFoldDB" id="A0A8H7S6X1"/>
<feature type="region of interest" description="Disordered" evidence="12">
    <location>
        <begin position="490"/>
        <end position="521"/>
    </location>
</feature>
<dbReference type="EMBL" id="JAEPRB010000054">
    <property type="protein sequence ID" value="KAG2223781.1"/>
    <property type="molecule type" value="Genomic_DNA"/>
</dbReference>
<dbReference type="Pfam" id="PF14721">
    <property type="entry name" value="AIF_C"/>
    <property type="match status" value="1"/>
</dbReference>
<keyword evidence="7" id="KW-0809">Transit peptide</keyword>
<comment type="cofactor">
    <cofactor evidence="1">
        <name>FAD</name>
        <dbReference type="ChEBI" id="CHEBI:57692"/>
    </cofactor>
</comment>
<evidence type="ECO:0000256" key="3">
    <source>
        <dbReference type="ARBA" id="ARBA00006442"/>
    </source>
</evidence>
<evidence type="ECO:0000313" key="15">
    <source>
        <dbReference type="EMBL" id="KAG2223781.1"/>
    </source>
</evidence>
<dbReference type="GO" id="GO:0016174">
    <property type="term" value="F:NAD(P)H oxidase H2O2-forming activity"/>
    <property type="evidence" value="ECO:0007669"/>
    <property type="project" value="TreeGrafter"/>
</dbReference>
<dbReference type="PRINTS" id="PR00368">
    <property type="entry name" value="FADPNR"/>
</dbReference>
<accession>A0A8H7S6X1</accession>
<dbReference type="Gene3D" id="3.50.50.60">
    <property type="entry name" value="FAD/NAD(P)-binding domain"/>
    <property type="match status" value="2"/>
</dbReference>
<keyword evidence="16" id="KW-1185">Reference proteome</keyword>
<keyword evidence="6" id="KW-0274">FAD</keyword>
<evidence type="ECO:0000259" key="13">
    <source>
        <dbReference type="Pfam" id="PF07992"/>
    </source>
</evidence>
<name>A0A8H7S6X1_9FUNG</name>
<evidence type="ECO:0000256" key="4">
    <source>
        <dbReference type="ARBA" id="ARBA00022630"/>
    </source>
</evidence>
<dbReference type="PANTHER" id="PTHR43557:SF4">
    <property type="entry name" value="APOPTOSIS-INDUCING FACTOR 1, MITOCHONDRIAL"/>
    <property type="match status" value="1"/>
</dbReference>
<evidence type="ECO:0000256" key="10">
    <source>
        <dbReference type="ARBA" id="ARBA00023128"/>
    </source>
</evidence>
<dbReference type="InterPro" id="IPR050446">
    <property type="entry name" value="FAD-oxidoreductase/Apoptosis"/>
</dbReference>
<evidence type="ECO:0000256" key="8">
    <source>
        <dbReference type="ARBA" id="ARBA00023002"/>
    </source>
</evidence>
<sequence>MAMNLLRVSASRSARLGRSSTFHSMGRLSTPRMPRAYSTGSAPNSTQNSNTPWFIGSLLIFGPVLFKLTSPPPKKQQEKIQHVATETVTAEPVAVTPPTPAPKIQKPYVLIGSGTASYAAAQAIKEKQPDANVIIIGNEEYAPYMRPPLSKELWFSEDPEVAKTLVFKDWQGTERNTIYQDVSQYEVIEDASGSDLQTNKIKLLLNKQVTKLNVEDHTVTLADGSVIYYNKVLLATGGEPKKLPGQSEKSDKIITFRTVSDFKKLDQIAKDGAHIAVIGGGFLGSELAVALAKRGEKEKLTVTQVFPEEGNMANVFPSYLTKWTTTRVRKLGVDVQSNSAIKSIKTDESGKVVLNIGNDKQVIADHVVVAVGIEPRVDLARDAGLEVDEKRAGVVVNAELEARTDVFAAGDMVSFHDVQLGRRRIEHHDHAVLSGRHAGENMVGGAKPYKHQSMFWSDLGPEIGYEAVGLVDAQLSTVSVWAKATAKDTPAAAAGSEAESPRGTSAIASTGETGKAATASNPFHDEKFGKGLVFYVREKQIVGLLLFNVFGKVQEARDIIDAGYTTEQIDGLLKKFSLHQEDSH</sequence>
<keyword evidence="9" id="KW-0520">NAD</keyword>
<dbReference type="SUPFAM" id="SSF55424">
    <property type="entry name" value="FAD/NAD-linked reductases, dimerisation (C-terminal) domain"/>
    <property type="match status" value="1"/>
</dbReference>
<evidence type="ECO:0000256" key="11">
    <source>
        <dbReference type="ARBA" id="ARBA00047786"/>
    </source>
</evidence>
<dbReference type="Proteomes" id="UP000646827">
    <property type="component" value="Unassembled WGS sequence"/>
</dbReference>
<proteinExistence type="inferred from homology"/>
<evidence type="ECO:0000256" key="2">
    <source>
        <dbReference type="ARBA" id="ARBA00004173"/>
    </source>
</evidence>
<evidence type="ECO:0000256" key="12">
    <source>
        <dbReference type="SAM" id="MobiDB-lite"/>
    </source>
</evidence>
<organism evidence="15 16">
    <name type="scientific">Circinella minor</name>
    <dbReference type="NCBI Taxonomy" id="1195481"/>
    <lineage>
        <taxon>Eukaryota</taxon>
        <taxon>Fungi</taxon>
        <taxon>Fungi incertae sedis</taxon>
        <taxon>Mucoromycota</taxon>
        <taxon>Mucoromycotina</taxon>
        <taxon>Mucoromycetes</taxon>
        <taxon>Mucorales</taxon>
        <taxon>Lichtheimiaceae</taxon>
        <taxon>Circinella</taxon>
    </lineage>
</organism>
<evidence type="ECO:0000313" key="16">
    <source>
        <dbReference type="Proteomes" id="UP000646827"/>
    </source>
</evidence>
<dbReference type="InterPro" id="IPR023753">
    <property type="entry name" value="FAD/NAD-binding_dom"/>
</dbReference>
<evidence type="ECO:0000256" key="7">
    <source>
        <dbReference type="ARBA" id="ARBA00022946"/>
    </source>
</evidence>
<dbReference type="InterPro" id="IPR016156">
    <property type="entry name" value="FAD/NAD-linked_Rdtase_dimer_sf"/>
</dbReference>
<evidence type="ECO:0000256" key="6">
    <source>
        <dbReference type="ARBA" id="ARBA00022827"/>
    </source>
</evidence>
<dbReference type="GO" id="GO:0046983">
    <property type="term" value="F:protein dimerization activity"/>
    <property type="evidence" value="ECO:0007669"/>
    <property type="project" value="InterPro"/>
</dbReference>
<dbReference type="InterPro" id="IPR029324">
    <property type="entry name" value="AIF_C"/>
</dbReference>
<dbReference type="OrthoDB" id="6029at2759"/>
<evidence type="ECO:0000256" key="9">
    <source>
        <dbReference type="ARBA" id="ARBA00023027"/>
    </source>
</evidence>
<feature type="domain" description="Mitochondrial apoptosis-inducing factor C-terminal" evidence="14">
    <location>
        <begin position="438"/>
        <end position="561"/>
    </location>
</feature>
<dbReference type="Pfam" id="PF07992">
    <property type="entry name" value="Pyr_redox_2"/>
    <property type="match status" value="1"/>
</dbReference>
<comment type="caution">
    <text evidence="15">The sequence shown here is derived from an EMBL/GenBank/DDBJ whole genome shotgun (WGS) entry which is preliminary data.</text>
</comment>
<dbReference type="PANTHER" id="PTHR43557">
    <property type="entry name" value="APOPTOSIS-INDUCING FACTOR 1"/>
    <property type="match status" value="1"/>
</dbReference>
<keyword evidence="4" id="KW-0285">Flavoprotein</keyword>
<dbReference type="PRINTS" id="PR00411">
    <property type="entry name" value="PNDRDTASEI"/>
</dbReference>
<comment type="similarity">
    <text evidence="3">Belongs to the FAD-dependent oxidoreductase family.</text>
</comment>
<dbReference type="SMART" id="SM01353">
    <property type="entry name" value="AIF_C"/>
    <property type="match status" value="1"/>
</dbReference>
<gene>
    <name evidence="15" type="ORF">INT45_001915</name>
</gene>
<keyword evidence="5" id="KW-0053">Apoptosis</keyword>
<dbReference type="GO" id="GO:0006915">
    <property type="term" value="P:apoptotic process"/>
    <property type="evidence" value="ECO:0007669"/>
    <property type="project" value="UniProtKB-KW"/>
</dbReference>
<feature type="compositionally biased region" description="Polar residues" evidence="12">
    <location>
        <begin position="38"/>
        <end position="48"/>
    </location>
</feature>
<evidence type="ECO:0000256" key="5">
    <source>
        <dbReference type="ARBA" id="ARBA00022703"/>
    </source>
</evidence>
<feature type="domain" description="FAD/NAD(P)-binding" evidence="13">
    <location>
        <begin position="108"/>
        <end position="435"/>
    </location>
</feature>
<dbReference type="InterPro" id="IPR036188">
    <property type="entry name" value="FAD/NAD-bd_sf"/>
</dbReference>
<protein>
    <recommendedName>
        <fullName evidence="17">Apoptosis-inducing factor 1, mitochondrial</fullName>
    </recommendedName>
</protein>
<dbReference type="Gene3D" id="3.30.390.30">
    <property type="match status" value="1"/>
</dbReference>
<evidence type="ECO:0000256" key="1">
    <source>
        <dbReference type="ARBA" id="ARBA00001974"/>
    </source>
</evidence>
<dbReference type="GO" id="GO:0005739">
    <property type="term" value="C:mitochondrion"/>
    <property type="evidence" value="ECO:0007669"/>
    <property type="project" value="UniProtKB-SubCell"/>
</dbReference>
<dbReference type="SUPFAM" id="SSF51905">
    <property type="entry name" value="FAD/NAD(P)-binding domain"/>
    <property type="match status" value="2"/>
</dbReference>
<keyword evidence="10" id="KW-0496">Mitochondrion</keyword>
<dbReference type="GO" id="GO:0071949">
    <property type="term" value="F:FAD binding"/>
    <property type="evidence" value="ECO:0007669"/>
    <property type="project" value="TreeGrafter"/>
</dbReference>
<feature type="compositionally biased region" description="Low complexity" evidence="12">
    <location>
        <begin position="490"/>
        <end position="503"/>
    </location>
</feature>
<evidence type="ECO:0000259" key="14">
    <source>
        <dbReference type="Pfam" id="PF14721"/>
    </source>
</evidence>
<comment type="subcellular location">
    <subcellularLocation>
        <location evidence="2">Mitochondrion</location>
    </subcellularLocation>
</comment>
<evidence type="ECO:0008006" key="17">
    <source>
        <dbReference type="Google" id="ProtNLM"/>
    </source>
</evidence>
<feature type="region of interest" description="Disordered" evidence="12">
    <location>
        <begin position="16"/>
        <end position="48"/>
    </location>
</feature>
<reference evidence="15 16" key="1">
    <citation type="submission" date="2020-12" db="EMBL/GenBank/DDBJ databases">
        <title>Metabolic potential, ecology and presence of endohyphal bacteria is reflected in genomic diversity of Mucoromycotina.</title>
        <authorList>
            <person name="Muszewska A."/>
            <person name="Okrasinska A."/>
            <person name="Steczkiewicz K."/>
            <person name="Drgas O."/>
            <person name="Orlowska M."/>
            <person name="Perlinska-Lenart U."/>
            <person name="Aleksandrzak-Piekarczyk T."/>
            <person name="Szatraj K."/>
            <person name="Zielenkiewicz U."/>
            <person name="Pilsyk S."/>
            <person name="Malc E."/>
            <person name="Mieczkowski P."/>
            <person name="Kruszewska J.S."/>
            <person name="Biernat P."/>
            <person name="Pawlowska J."/>
        </authorList>
    </citation>
    <scope>NUCLEOTIDE SEQUENCE [LARGE SCALE GENOMIC DNA]</scope>
    <source>
        <strain evidence="15 16">CBS 142.35</strain>
    </source>
</reference>
<keyword evidence="8" id="KW-0560">Oxidoreductase</keyword>